<dbReference type="NCBIfam" id="TIGR00193">
    <property type="entry name" value="urease_gam"/>
    <property type="match status" value="1"/>
</dbReference>
<organism evidence="4 5">
    <name type="scientific">Bifidobacterium stellenboschense</name>
    <dbReference type="NCBI Taxonomy" id="762211"/>
    <lineage>
        <taxon>Bacteria</taxon>
        <taxon>Bacillati</taxon>
        <taxon>Actinomycetota</taxon>
        <taxon>Actinomycetes</taxon>
        <taxon>Bifidobacteriales</taxon>
        <taxon>Bifidobacteriaceae</taxon>
        <taxon>Bifidobacterium</taxon>
    </lineage>
</organism>
<reference evidence="4 5" key="1">
    <citation type="submission" date="2014-03" db="EMBL/GenBank/DDBJ databases">
        <title>Genomics of Bifidobacteria.</title>
        <authorList>
            <person name="Ventura M."/>
            <person name="Milani C."/>
            <person name="Lugli G.A."/>
        </authorList>
    </citation>
    <scope>NUCLEOTIDE SEQUENCE [LARGE SCALE GENOMIC DNA]</scope>
    <source>
        <strain evidence="4 5">DSM 23968</strain>
    </source>
</reference>
<dbReference type="PANTHER" id="PTHR33569:SF1">
    <property type="entry name" value="UREASE"/>
    <property type="match status" value="1"/>
</dbReference>
<evidence type="ECO:0000313" key="4">
    <source>
        <dbReference type="EMBL" id="KFI96896.1"/>
    </source>
</evidence>
<dbReference type="Gene3D" id="3.30.280.10">
    <property type="entry name" value="Urease, gamma-like subunit"/>
    <property type="match status" value="1"/>
</dbReference>
<evidence type="ECO:0000256" key="2">
    <source>
        <dbReference type="ARBA" id="ARBA00047778"/>
    </source>
</evidence>
<sequence>MPYLARQLAEDRKTRGVKLNYVEAIALISSERVERAHEGPTVAELMQYGRTLLKSEDVMDGVAETLEVVEVKTTFPDGTKLMPIHNPIESTEKLVPGEYPLADGDLTINEGKDAIELDVVNNHRPTHPDRSPLPLLRSQQILKYQ</sequence>
<evidence type="ECO:0000256" key="1">
    <source>
        <dbReference type="ARBA" id="ARBA00022801"/>
    </source>
</evidence>
<comment type="subcellular location">
    <subcellularLocation>
        <location evidence="3">Cytoplasm</location>
    </subcellularLocation>
</comment>
<dbReference type="AlphaFoldDB" id="A0A087DMZ6"/>
<keyword evidence="1 3" id="KW-0378">Hydrolase</keyword>
<dbReference type="GO" id="GO:0016151">
    <property type="term" value="F:nickel cation binding"/>
    <property type="evidence" value="ECO:0007669"/>
    <property type="project" value="InterPro"/>
</dbReference>
<dbReference type="InterPro" id="IPR036463">
    <property type="entry name" value="Urease_gamma_sf"/>
</dbReference>
<dbReference type="CDD" id="cd00390">
    <property type="entry name" value="Urease_gamma"/>
    <property type="match status" value="1"/>
</dbReference>
<dbReference type="GO" id="GO:0005737">
    <property type="term" value="C:cytoplasm"/>
    <property type="evidence" value="ECO:0007669"/>
    <property type="project" value="UniProtKB-SubCell"/>
</dbReference>
<accession>A0A087DMZ6</accession>
<dbReference type="SUPFAM" id="SSF54111">
    <property type="entry name" value="Urease, gamma-subunit"/>
    <property type="match status" value="1"/>
</dbReference>
<evidence type="ECO:0000313" key="5">
    <source>
        <dbReference type="Proteomes" id="UP000029004"/>
    </source>
</evidence>
<protein>
    <recommendedName>
        <fullName evidence="3">Urease subunit gamma</fullName>
        <ecNumber evidence="3">3.5.1.5</ecNumber>
    </recommendedName>
</protein>
<dbReference type="PANTHER" id="PTHR33569">
    <property type="entry name" value="UREASE"/>
    <property type="match status" value="1"/>
</dbReference>
<dbReference type="Proteomes" id="UP000029004">
    <property type="component" value="Unassembled WGS sequence"/>
</dbReference>
<dbReference type="eggNOG" id="COG0831">
    <property type="taxonomic scope" value="Bacteria"/>
</dbReference>
<dbReference type="InterPro" id="IPR050069">
    <property type="entry name" value="Urease_subunit"/>
</dbReference>
<evidence type="ECO:0000256" key="3">
    <source>
        <dbReference type="RuleBase" id="RU003850"/>
    </source>
</evidence>
<comment type="caution">
    <text evidence="4">The sequence shown here is derived from an EMBL/GenBank/DDBJ whole genome shotgun (WGS) entry which is preliminary data.</text>
</comment>
<comment type="catalytic activity">
    <reaction evidence="2 3">
        <text>urea + 2 H2O + H(+) = hydrogencarbonate + 2 NH4(+)</text>
        <dbReference type="Rhea" id="RHEA:20557"/>
        <dbReference type="ChEBI" id="CHEBI:15377"/>
        <dbReference type="ChEBI" id="CHEBI:15378"/>
        <dbReference type="ChEBI" id="CHEBI:16199"/>
        <dbReference type="ChEBI" id="CHEBI:17544"/>
        <dbReference type="ChEBI" id="CHEBI:28938"/>
        <dbReference type="EC" id="3.5.1.5"/>
    </reaction>
</comment>
<comment type="similarity">
    <text evidence="3">Belongs to the urease gamma subunit family.</text>
</comment>
<dbReference type="GO" id="GO:0043419">
    <property type="term" value="P:urea catabolic process"/>
    <property type="evidence" value="ECO:0007669"/>
    <property type="project" value="InterPro"/>
</dbReference>
<keyword evidence="5" id="KW-1185">Reference proteome</keyword>
<dbReference type="EMBL" id="JGZP01000014">
    <property type="protein sequence ID" value="KFI96896.1"/>
    <property type="molecule type" value="Genomic_DNA"/>
</dbReference>
<gene>
    <name evidence="4" type="ORF">BSTEL_1805</name>
</gene>
<dbReference type="STRING" id="762211.BSTEL_1805"/>
<dbReference type="Pfam" id="PF00547">
    <property type="entry name" value="Urease_gamma"/>
    <property type="match status" value="1"/>
</dbReference>
<proteinExistence type="inferred from homology"/>
<name>A0A087DMZ6_9BIFI</name>
<dbReference type="InterPro" id="IPR002026">
    <property type="entry name" value="Urease_gamma/gamma-beta_su"/>
</dbReference>
<dbReference type="EC" id="3.5.1.5" evidence="3"/>
<dbReference type="GO" id="GO:0009039">
    <property type="term" value="F:urease activity"/>
    <property type="evidence" value="ECO:0007669"/>
    <property type="project" value="UniProtKB-EC"/>
</dbReference>